<name>A0A554LGX5_9BACT</name>
<comment type="caution">
    <text evidence="3">The sequence shown here is derived from an EMBL/GenBank/DDBJ whole genome shotgun (WGS) entry which is preliminary data.</text>
</comment>
<evidence type="ECO:0000256" key="1">
    <source>
        <dbReference type="SAM" id="MobiDB-lite"/>
    </source>
</evidence>
<reference evidence="3 4" key="1">
    <citation type="submission" date="2017-07" db="EMBL/GenBank/DDBJ databases">
        <title>Mechanisms for carbon and nitrogen cycling indicate functional differentiation within the Candidate Phyla Radiation.</title>
        <authorList>
            <person name="Danczak R.E."/>
            <person name="Johnston M.D."/>
            <person name="Kenah C."/>
            <person name="Slattery M."/>
            <person name="Wrighton K.C."/>
            <person name="Wilkins M.J."/>
        </authorList>
    </citation>
    <scope>NUCLEOTIDE SEQUENCE [LARGE SCALE GENOMIC DNA]</scope>
    <source>
        <strain evidence="3">Licking1014_85</strain>
    </source>
</reference>
<proteinExistence type="predicted"/>
<organism evidence="3 4">
    <name type="scientific">Candidatus Berkelbacteria bacterium Licking1014_85</name>
    <dbReference type="NCBI Taxonomy" id="2017148"/>
    <lineage>
        <taxon>Bacteria</taxon>
        <taxon>Candidatus Berkelbacteria</taxon>
    </lineage>
</organism>
<accession>A0A554LGX5</accession>
<gene>
    <name evidence="3" type="ORF">CEN91_564</name>
</gene>
<feature type="chain" id="PRO_5022053180" evidence="2">
    <location>
        <begin position="34"/>
        <end position="88"/>
    </location>
</feature>
<protein>
    <submittedName>
        <fullName evidence="3">Uncharacterized protein</fullName>
    </submittedName>
</protein>
<evidence type="ECO:0000256" key="2">
    <source>
        <dbReference type="SAM" id="SignalP"/>
    </source>
</evidence>
<feature type="compositionally biased region" description="Low complexity" evidence="1">
    <location>
        <begin position="33"/>
        <end position="62"/>
    </location>
</feature>
<feature type="signal peptide" evidence="2">
    <location>
        <begin position="1"/>
        <end position="33"/>
    </location>
</feature>
<dbReference type="EMBL" id="VMGI01000088">
    <property type="protein sequence ID" value="TSC92130.1"/>
    <property type="molecule type" value="Genomic_DNA"/>
</dbReference>
<sequence>MAINRFKKFVFIFLTLIFSGVWQLFSTSQTASAATTTTTRQSSSTVAPKPTPAASQAPAAQTDFSVNRSDKEGEGIQTGNKETLADRL</sequence>
<evidence type="ECO:0000313" key="4">
    <source>
        <dbReference type="Proteomes" id="UP000315589"/>
    </source>
</evidence>
<evidence type="ECO:0000313" key="3">
    <source>
        <dbReference type="EMBL" id="TSC92130.1"/>
    </source>
</evidence>
<feature type="region of interest" description="Disordered" evidence="1">
    <location>
        <begin position="33"/>
        <end position="88"/>
    </location>
</feature>
<dbReference type="AlphaFoldDB" id="A0A554LGX5"/>
<feature type="non-terminal residue" evidence="3">
    <location>
        <position position="88"/>
    </location>
</feature>
<keyword evidence="2" id="KW-0732">Signal</keyword>
<dbReference type="Proteomes" id="UP000315589">
    <property type="component" value="Unassembled WGS sequence"/>
</dbReference>